<keyword evidence="3" id="KW-1185">Reference proteome</keyword>
<protein>
    <submittedName>
        <fullName evidence="2">Uncharacterized protein</fullName>
    </submittedName>
</protein>
<evidence type="ECO:0000256" key="1">
    <source>
        <dbReference type="SAM" id="MobiDB-lite"/>
    </source>
</evidence>
<organism evidence="2 3">
    <name type="scientific">Colletotrichum musicola</name>
    <dbReference type="NCBI Taxonomy" id="2175873"/>
    <lineage>
        <taxon>Eukaryota</taxon>
        <taxon>Fungi</taxon>
        <taxon>Dikarya</taxon>
        <taxon>Ascomycota</taxon>
        <taxon>Pezizomycotina</taxon>
        <taxon>Sordariomycetes</taxon>
        <taxon>Hypocreomycetidae</taxon>
        <taxon>Glomerellales</taxon>
        <taxon>Glomerellaceae</taxon>
        <taxon>Colletotrichum</taxon>
        <taxon>Colletotrichum orchidearum species complex</taxon>
    </lineage>
</organism>
<dbReference type="AlphaFoldDB" id="A0A8H6NX11"/>
<name>A0A8H6NX11_9PEZI</name>
<comment type="caution">
    <text evidence="2">The sequence shown here is derived from an EMBL/GenBank/DDBJ whole genome shotgun (WGS) entry which is preliminary data.</text>
</comment>
<reference evidence="2" key="1">
    <citation type="journal article" date="2020" name="Phytopathology">
        <title>Genome Sequence Resources of Colletotrichum truncatum, C. plurivorum, C. musicola, and C. sojae: Four Species Pathogenic to Soybean (Glycine max).</title>
        <authorList>
            <person name="Rogerio F."/>
            <person name="Boufleur T.R."/>
            <person name="Ciampi-Guillardi M."/>
            <person name="Sukno S.A."/>
            <person name="Thon M.R."/>
            <person name="Massola Junior N.S."/>
            <person name="Baroncelli R."/>
        </authorList>
    </citation>
    <scope>NUCLEOTIDE SEQUENCE</scope>
    <source>
        <strain evidence="2">LFN0074</strain>
    </source>
</reference>
<evidence type="ECO:0000313" key="2">
    <source>
        <dbReference type="EMBL" id="KAF6843999.1"/>
    </source>
</evidence>
<evidence type="ECO:0000313" key="3">
    <source>
        <dbReference type="Proteomes" id="UP000639643"/>
    </source>
</evidence>
<gene>
    <name evidence="2" type="ORF">CMUS01_01498</name>
</gene>
<accession>A0A8H6NX11</accession>
<proteinExistence type="predicted"/>
<sequence length="184" mass="19693">MHEISRMPLSRQGGEWPTPWSSINQLPRRRPSSRVRDASATADGHVAVSTLNPPRPSLDSAALRLRCRGVVPGGSFEGRARITPPPALTPNALIEPQQLALHLAMDNRAGQSTLLSARSHAIANDPTPSLGFVSTAGAAYSVDCGALIISGDRAIDDEMERSEAELPPLFCRTYAAETHTPRPS</sequence>
<feature type="region of interest" description="Disordered" evidence="1">
    <location>
        <begin position="1"/>
        <end position="53"/>
    </location>
</feature>
<dbReference type="EMBL" id="WIGM01000026">
    <property type="protein sequence ID" value="KAF6843999.1"/>
    <property type="molecule type" value="Genomic_DNA"/>
</dbReference>
<dbReference type="Proteomes" id="UP000639643">
    <property type="component" value="Unassembled WGS sequence"/>
</dbReference>